<sequence>MLRHDEWLNDEIKKLCRLPEQRLETPIQQGKWSIKQTVGHMFYWDHYILNEIIPNIAHGATIQAFPNHDLFNEKATEKSNRYAAKEMLQTFLKQRRQLLAAYEKYPKTIEFTIEQERGTLTANALRTLFEEHDVHHIKEMNSFIDNTKGD</sequence>
<comment type="caution">
    <text evidence="2">The sequence shown here is derived from an EMBL/GenBank/DDBJ whole genome shotgun (WGS) entry which is preliminary data.</text>
</comment>
<evidence type="ECO:0000313" key="2">
    <source>
        <dbReference type="EMBL" id="MBM7631916.1"/>
    </source>
</evidence>
<protein>
    <submittedName>
        <fullName evidence="2">Damage-inducible protein DinB</fullName>
    </submittedName>
</protein>
<dbReference type="Gene3D" id="1.20.120.450">
    <property type="entry name" value="dinb family like domain"/>
    <property type="match status" value="1"/>
</dbReference>
<dbReference type="InterPro" id="IPR034660">
    <property type="entry name" value="DinB/YfiT-like"/>
</dbReference>
<proteinExistence type="predicted"/>
<dbReference type="SUPFAM" id="SSF109854">
    <property type="entry name" value="DinB/YfiT-like putative metalloenzymes"/>
    <property type="match status" value="1"/>
</dbReference>
<reference evidence="2 3" key="1">
    <citation type="submission" date="2021-01" db="EMBL/GenBank/DDBJ databases">
        <title>Genomic Encyclopedia of Type Strains, Phase IV (KMG-IV): sequencing the most valuable type-strain genomes for metagenomic binning, comparative biology and taxonomic classification.</title>
        <authorList>
            <person name="Goeker M."/>
        </authorList>
    </citation>
    <scope>NUCLEOTIDE SEQUENCE [LARGE SCALE GENOMIC DNA]</scope>
    <source>
        <strain evidence="2 3">DSM 25540</strain>
    </source>
</reference>
<evidence type="ECO:0000259" key="1">
    <source>
        <dbReference type="Pfam" id="PF12867"/>
    </source>
</evidence>
<name>A0ABS2P982_9BACL</name>
<feature type="domain" description="DinB-like" evidence="1">
    <location>
        <begin position="17"/>
        <end position="140"/>
    </location>
</feature>
<organism evidence="2 3">
    <name type="scientific">Geomicrobium sediminis</name>
    <dbReference type="NCBI Taxonomy" id="1347788"/>
    <lineage>
        <taxon>Bacteria</taxon>
        <taxon>Bacillati</taxon>
        <taxon>Bacillota</taxon>
        <taxon>Bacilli</taxon>
        <taxon>Bacillales</taxon>
        <taxon>Geomicrobium</taxon>
    </lineage>
</organism>
<keyword evidence="3" id="KW-1185">Reference proteome</keyword>
<dbReference type="Proteomes" id="UP000741863">
    <property type="component" value="Unassembled WGS sequence"/>
</dbReference>
<dbReference type="EMBL" id="JAFBEC010000002">
    <property type="protein sequence ID" value="MBM7631916.1"/>
    <property type="molecule type" value="Genomic_DNA"/>
</dbReference>
<evidence type="ECO:0000313" key="3">
    <source>
        <dbReference type="Proteomes" id="UP000741863"/>
    </source>
</evidence>
<dbReference type="InterPro" id="IPR024775">
    <property type="entry name" value="DinB-like"/>
</dbReference>
<dbReference type="Pfam" id="PF12867">
    <property type="entry name" value="DinB_2"/>
    <property type="match status" value="1"/>
</dbReference>
<accession>A0ABS2P982</accession>
<gene>
    <name evidence="2" type="ORF">JOD17_001008</name>
</gene>
<dbReference type="RefSeq" id="WP_204695941.1">
    <property type="nucleotide sequence ID" value="NZ_JAFBEC010000002.1"/>
</dbReference>